<reference evidence="1" key="2">
    <citation type="submission" date="2020-09" db="EMBL/GenBank/DDBJ databases">
        <authorList>
            <person name="Sun Q."/>
            <person name="Kim S."/>
        </authorList>
    </citation>
    <scope>NUCLEOTIDE SEQUENCE</scope>
    <source>
        <strain evidence="1">KCTC 12870</strain>
    </source>
</reference>
<dbReference type="Proteomes" id="UP000642829">
    <property type="component" value="Unassembled WGS sequence"/>
</dbReference>
<accession>A0A8J3DCH2</accession>
<organism evidence="1 2">
    <name type="scientific">Cerasicoccus arenae</name>
    <dbReference type="NCBI Taxonomy" id="424488"/>
    <lineage>
        <taxon>Bacteria</taxon>
        <taxon>Pseudomonadati</taxon>
        <taxon>Verrucomicrobiota</taxon>
        <taxon>Opitutia</taxon>
        <taxon>Puniceicoccales</taxon>
        <taxon>Cerasicoccaceae</taxon>
        <taxon>Cerasicoccus</taxon>
    </lineage>
</organism>
<comment type="caution">
    <text evidence="1">The sequence shown here is derived from an EMBL/GenBank/DDBJ whole genome shotgun (WGS) entry which is preliminary data.</text>
</comment>
<name>A0A8J3DCH2_9BACT</name>
<dbReference type="AlphaFoldDB" id="A0A8J3DCH2"/>
<keyword evidence="2" id="KW-1185">Reference proteome</keyword>
<dbReference type="RefSeq" id="WP_189515259.1">
    <property type="nucleotide sequence ID" value="NZ_BMXG01000014.1"/>
</dbReference>
<reference evidence="1" key="1">
    <citation type="journal article" date="2014" name="Int. J. Syst. Evol. Microbiol.">
        <title>Complete genome sequence of Corynebacterium casei LMG S-19264T (=DSM 44701T), isolated from a smear-ripened cheese.</title>
        <authorList>
            <consortium name="US DOE Joint Genome Institute (JGI-PGF)"/>
            <person name="Walter F."/>
            <person name="Albersmeier A."/>
            <person name="Kalinowski J."/>
            <person name="Ruckert C."/>
        </authorList>
    </citation>
    <scope>NUCLEOTIDE SEQUENCE</scope>
    <source>
        <strain evidence="1">KCTC 12870</strain>
    </source>
</reference>
<dbReference type="Gene3D" id="2.30.30.700">
    <property type="entry name" value="SLA1 homology domain 1"/>
    <property type="match status" value="1"/>
</dbReference>
<evidence type="ECO:0000313" key="2">
    <source>
        <dbReference type="Proteomes" id="UP000642829"/>
    </source>
</evidence>
<gene>
    <name evidence="1" type="ORF">GCM10007047_22950</name>
</gene>
<evidence type="ECO:0000313" key="1">
    <source>
        <dbReference type="EMBL" id="GHC05456.1"/>
    </source>
</evidence>
<sequence length="203" mass="23882">MKAWITLFFLVVTVPLLAQSRNWTDKEGRSFEGLMISYDAEFVRIERSDDKRQFKLERTKLSAADNVYLDELIRKELVEKFLKDVPDTYSKAYDKSIKEEMPALIFYRNQGGYAEFDALIEKFLIDPKFQEKIKDRAFIAIVREKDTDLEGVIMDYVTTSQRPCMSIIKEHRYYGNRVFANTTKQGFLDNVDLLLKHADESIY</sequence>
<dbReference type="EMBL" id="BMXG01000014">
    <property type="protein sequence ID" value="GHC05456.1"/>
    <property type="molecule type" value="Genomic_DNA"/>
</dbReference>
<protein>
    <submittedName>
        <fullName evidence="1">Uncharacterized protein</fullName>
    </submittedName>
</protein>
<proteinExistence type="predicted"/>